<protein>
    <recommendedName>
        <fullName evidence="10">1-deoxy-D-xylulose-5-phosphate synthase</fullName>
        <ecNumber evidence="10">2.2.1.7</ecNumber>
    </recommendedName>
    <alternativeName>
        <fullName evidence="10">1-deoxyxylulose-5-phosphate synthase</fullName>
        <shortName evidence="10">DXP synthase</shortName>
        <shortName evidence="10">DXPS</shortName>
    </alternativeName>
</protein>
<dbReference type="CDD" id="cd07033">
    <property type="entry name" value="TPP_PYR_DXS_TK_like"/>
    <property type="match status" value="1"/>
</dbReference>
<feature type="binding site" evidence="10">
    <location>
        <begin position="181"/>
        <end position="182"/>
    </location>
    <ligand>
        <name>thiamine diphosphate</name>
        <dbReference type="ChEBI" id="CHEBI:58937"/>
    </ligand>
</feature>
<name>A0ABN3HJA8_9ACTN</name>
<dbReference type="InterPro" id="IPR029061">
    <property type="entry name" value="THDP-binding"/>
</dbReference>
<feature type="binding site" evidence="10">
    <location>
        <begin position="149"/>
        <end position="151"/>
    </location>
    <ligand>
        <name>thiamine diphosphate</name>
        <dbReference type="ChEBI" id="CHEBI:58937"/>
    </ligand>
</feature>
<reference evidence="12 13" key="1">
    <citation type="journal article" date="2019" name="Int. J. Syst. Evol. Microbiol.">
        <title>The Global Catalogue of Microorganisms (GCM) 10K type strain sequencing project: providing services to taxonomists for standard genome sequencing and annotation.</title>
        <authorList>
            <consortium name="The Broad Institute Genomics Platform"/>
            <consortium name="The Broad Institute Genome Sequencing Center for Infectious Disease"/>
            <person name="Wu L."/>
            <person name="Ma J."/>
        </authorList>
    </citation>
    <scope>NUCLEOTIDE SEQUENCE [LARGE SCALE GENOMIC DNA]</scope>
    <source>
        <strain evidence="12 13">JCM 3272</strain>
    </source>
</reference>
<keyword evidence="6 10" id="KW-0460">Magnesium</keyword>
<evidence type="ECO:0000256" key="10">
    <source>
        <dbReference type="HAMAP-Rule" id="MF_00315"/>
    </source>
</evidence>
<feature type="domain" description="Transketolase-like pyrimidine-binding" evidence="11">
    <location>
        <begin position="350"/>
        <end position="514"/>
    </location>
</feature>
<comment type="catalytic activity">
    <reaction evidence="10">
        <text>D-glyceraldehyde 3-phosphate + pyruvate + H(+) = 1-deoxy-D-xylulose 5-phosphate + CO2</text>
        <dbReference type="Rhea" id="RHEA:12605"/>
        <dbReference type="ChEBI" id="CHEBI:15361"/>
        <dbReference type="ChEBI" id="CHEBI:15378"/>
        <dbReference type="ChEBI" id="CHEBI:16526"/>
        <dbReference type="ChEBI" id="CHEBI:57792"/>
        <dbReference type="ChEBI" id="CHEBI:59776"/>
        <dbReference type="EC" id="2.2.1.7"/>
    </reaction>
</comment>
<evidence type="ECO:0000256" key="2">
    <source>
        <dbReference type="ARBA" id="ARBA00011081"/>
    </source>
</evidence>
<evidence type="ECO:0000256" key="7">
    <source>
        <dbReference type="ARBA" id="ARBA00022977"/>
    </source>
</evidence>
<dbReference type="Gene3D" id="3.40.50.970">
    <property type="match status" value="2"/>
</dbReference>
<feature type="binding site" evidence="10">
    <location>
        <position position="320"/>
    </location>
    <ligand>
        <name>thiamine diphosphate</name>
        <dbReference type="ChEBI" id="CHEBI:58937"/>
    </ligand>
</feature>
<dbReference type="SUPFAM" id="SSF52922">
    <property type="entry name" value="TK C-terminal domain-like"/>
    <property type="match status" value="1"/>
</dbReference>
<comment type="caution">
    <text evidence="12">The sequence shown here is derived from an EMBL/GenBank/DDBJ whole genome shotgun (WGS) entry which is preliminary data.</text>
</comment>
<dbReference type="InterPro" id="IPR005477">
    <property type="entry name" value="Dxylulose-5-P_synthase"/>
</dbReference>
<evidence type="ECO:0000256" key="5">
    <source>
        <dbReference type="ARBA" id="ARBA00022723"/>
    </source>
</evidence>
<dbReference type="PANTHER" id="PTHR43322">
    <property type="entry name" value="1-D-DEOXYXYLULOSE 5-PHOSPHATE SYNTHASE-RELATED"/>
    <property type="match status" value="1"/>
</dbReference>
<dbReference type="Gene3D" id="3.40.50.920">
    <property type="match status" value="1"/>
</dbReference>
<comment type="subunit">
    <text evidence="3 10">Homodimer.</text>
</comment>
<dbReference type="SUPFAM" id="SSF52518">
    <property type="entry name" value="Thiamin diphosphate-binding fold (THDP-binding)"/>
    <property type="match status" value="2"/>
</dbReference>
<comment type="cofactor">
    <cofactor evidence="10">
        <name>Mg(2+)</name>
        <dbReference type="ChEBI" id="CHEBI:18420"/>
    </cofactor>
    <text evidence="10">Binds 1 Mg(2+) ion per subunit.</text>
</comment>
<dbReference type="NCBIfam" id="TIGR00204">
    <property type="entry name" value="dxs"/>
    <property type="match status" value="1"/>
</dbReference>
<dbReference type="SMART" id="SM00861">
    <property type="entry name" value="Transket_pyr"/>
    <property type="match status" value="1"/>
</dbReference>
<dbReference type="CDD" id="cd02007">
    <property type="entry name" value="TPP_DXS"/>
    <property type="match status" value="1"/>
</dbReference>
<evidence type="ECO:0000256" key="3">
    <source>
        <dbReference type="ARBA" id="ARBA00011738"/>
    </source>
</evidence>
<accession>A0ABN3HJA8</accession>
<dbReference type="InterPro" id="IPR009014">
    <property type="entry name" value="Transketo_C/PFOR_II"/>
</dbReference>
<gene>
    <name evidence="10 12" type="primary">dxs</name>
    <name evidence="12" type="ORF">GCM10010170_089720</name>
</gene>
<dbReference type="Pfam" id="PF02779">
    <property type="entry name" value="Transket_pyr"/>
    <property type="match status" value="1"/>
</dbReference>
<keyword evidence="4 10" id="KW-0808">Transferase</keyword>
<keyword evidence="13" id="KW-1185">Reference proteome</keyword>
<comment type="function">
    <text evidence="10">Catalyzes the acyloin condensation reaction between C atoms 2 and 3 of pyruvate and glyceraldehyde 3-phosphate to yield 1-deoxy-D-xylulose-5-phosphate (DXP).</text>
</comment>
<keyword evidence="8 10" id="KW-0786">Thiamine pyrophosphate</keyword>
<feature type="binding site" evidence="10">
    <location>
        <position position="108"/>
    </location>
    <ligand>
        <name>thiamine diphosphate</name>
        <dbReference type="ChEBI" id="CHEBI:58937"/>
    </ligand>
</feature>
<dbReference type="Pfam" id="PF02780">
    <property type="entry name" value="Transketolase_C"/>
    <property type="match status" value="1"/>
</dbReference>
<dbReference type="NCBIfam" id="NF003933">
    <property type="entry name" value="PRK05444.2-2"/>
    <property type="match status" value="1"/>
</dbReference>
<evidence type="ECO:0000256" key="8">
    <source>
        <dbReference type="ARBA" id="ARBA00023052"/>
    </source>
</evidence>
<feature type="binding site" evidence="10">
    <location>
        <position position="180"/>
    </location>
    <ligand>
        <name>Mg(2+)</name>
        <dbReference type="ChEBI" id="CHEBI:18420"/>
    </ligand>
</feature>
<evidence type="ECO:0000256" key="1">
    <source>
        <dbReference type="ARBA" id="ARBA00004980"/>
    </source>
</evidence>
<comment type="cofactor">
    <cofactor evidence="10">
        <name>thiamine diphosphate</name>
        <dbReference type="ChEBI" id="CHEBI:58937"/>
    </cofactor>
    <text evidence="10">Binds 1 thiamine pyrophosphate per subunit.</text>
</comment>
<dbReference type="Proteomes" id="UP001501444">
    <property type="component" value="Unassembled WGS sequence"/>
</dbReference>
<evidence type="ECO:0000256" key="4">
    <source>
        <dbReference type="ARBA" id="ARBA00022679"/>
    </source>
</evidence>
<proteinExistence type="inferred from homology"/>
<organism evidence="12 13">
    <name type="scientific">Dactylosporangium salmoneum</name>
    <dbReference type="NCBI Taxonomy" id="53361"/>
    <lineage>
        <taxon>Bacteria</taxon>
        <taxon>Bacillati</taxon>
        <taxon>Actinomycetota</taxon>
        <taxon>Actinomycetes</taxon>
        <taxon>Micromonosporales</taxon>
        <taxon>Micromonosporaceae</taxon>
        <taxon>Dactylosporangium</taxon>
    </lineage>
</organism>
<feature type="binding site" evidence="10">
    <location>
        <position position="209"/>
    </location>
    <ligand>
        <name>thiamine diphosphate</name>
        <dbReference type="ChEBI" id="CHEBI:58937"/>
    </ligand>
</feature>
<evidence type="ECO:0000313" key="13">
    <source>
        <dbReference type="Proteomes" id="UP001501444"/>
    </source>
</evidence>
<dbReference type="HAMAP" id="MF_00315">
    <property type="entry name" value="DXP_synth"/>
    <property type="match status" value="1"/>
</dbReference>
<dbReference type="InterPro" id="IPR020826">
    <property type="entry name" value="Transketolase_BS"/>
</dbReference>
<dbReference type="InterPro" id="IPR033248">
    <property type="entry name" value="Transketolase_C"/>
</dbReference>
<evidence type="ECO:0000256" key="6">
    <source>
        <dbReference type="ARBA" id="ARBA00022842"/>
    </source>
</evidence>
<dbReference type="EC" id="2.2.1.7" evidence="10"/>
<keyword evidence="7 10" id="KW-0784">Thiamine biosynthesis</keyword>
<keyword evidence="9 10" id="KW-0414">Isoprene biosynthesis</keyword>
<feature type="binding site" evidence="10">
    <location>
        <position position="209"/>
    </location>
    <ligand>
        <name>Mg(2+)</name>
        <dbReference type="ChEBI" id="CHEBI:18420"/>
    </ligand>
</feature>
<sequence>MWQGCAEPVKIPPAQVRHCATPLDSAVMSAEENEAASLLSTVQAPGDLRRLTAEQLDVLAAEIRDFLIAKVSRTGGHLGPNLGVVELTLALHRVFDSPKDRILFDTGHQAYVHKIVTGRQDGFDLLRRRGGLTGYPSQAESDHDIIENSHASTALSYADGLSKAFALRGEPRHVVAVVGDGALTGGMCWEALNNIAAAKNPLVIVVNDNGRSYSPTIGGLADHLSKLRLNPGYEKVLDLVKDSLGRTPLVGPPLYEVLHAVKKGIKDAVAPQAMFEDLGIKYVGPVDGHDREAVESALRKAKGFGGPVIVHAVTRKGFGYRPAMEDEADCLHGPGAFDIETGRLLAPASVKWTGVFADELVAIADERADVVGITAAMAEPTGIAKLMHKYPERAYDVGIAEQHAVTSAAGLAIGGLHPVVAVYATFLNRAFDQVLLDVAMHKLPVTFVLDRAGITGPDGPSHYGIWDMSVFGVVPGLRLAAPRDAQTVREELREAVGIEDGPTILRFPTGSVPADLPALRRVGGVDGFGGVDVLAEHERKDVLLVSVGAFAHMAVEVAGRLAEQGFGVTVVDPRWVRPVPVEIVALAREHRLVVTLEDGVRTGGVGDAVAKSLRDADVWVPLRDLGVAQGWHPHGSRNEILADLGLTAQDVARQVTEWVSRIEEPTPLTSAPPARARAPRR</sequence>
<comment type="pathway">
    <text evidence="1 10">Metabolic intermediate biosynthesis; 1-deoxy-D-xylulose 5-phosphate biosynthesis; 1-deoxy-D-xylulose 5-phosphate from D-glyceraldehyde 3-phosphate and pyruvate: step 1/1.</text>
</comment>
<evidence type="ECO:0000256" key="9">
    <source>
        <dbReference type="ARBA" id="ARBA00023229"/>
    </source>
</evidence>
<dbReference type="EMBL" id="BAAARV010000088">
    <property type="protein sequence ID" value="GAA2381769.1"/>
    <property type="molecule type" value="Genomic_DNA"/>
</dbReference>
<dbReference type="InterPro" id="IPR005475">
    <property type="entry name" value="Transketolase-like_Pyr-bd"/>
</dbReference>
<comment type="similarity">
    <text evidence="2 10">Belongs to the transketolase family. DXPS subfamily.</text>
</comment>
<keyword evidence="5 10" id="KW-0479">Metal-binding</keyword>
<dbReference type="Pfam" id="PF13292">
    <property type="entry name" value="DXP_synthase_N"/>
    <property type="match status" value="1"/>
</dbReference>
<evidence type="ECO:0000313" key="12">
    <source>
        <dbReference type="EMBL" id="GAA2381769.1"/>
    </source>
</evidence>
<dbReference type="PROSITE" id="PS00802">
    <property type="entry name" value="TRANSKETOLASE_2"/>
    <property type="match status" value="1"/>
</dbReference>
<feature type="binding site" evidence="10">
    <location>
        <position position="401"/>
    </location>
    <ligand>
        <name>thiamine diphosphate</name>
        <dbReference type="ChEBI" id="CHEBI:58937"/>
    </ligand>
</feature>
<dbReference type="PANTHER" id="PTHR43322:SF5">
    <property type="entry name" value="1-DEOXY-D-XYLULOSE-5-PHOSPHATE SYNTHASE, CHLOROPLASTIC"/>
    <property type="match status" value="1"/>
</dbReference>
<evidence type="ECO:0000259" key="11">
    <source>
        <dbReference type="SMART" id="SM00861"/>
    </source>
</evidence>